<comment type="caution">
    <text evidence="1">The sequence shown here is derived from an EMBL/GenBank/DDBJ whole genome shotgun (WGS) entry which is preliminary data.</text>
</comment>
<evidence type="ECO:0000313" key="1">
    <source>
        <dbReference type="EMBL" id="MEO3711878.1"/>
    </source>
</evidence>
<evidence type="ECO:0000313" key="2">
    <source>
        <dbReference type="Proteomes" id="UP001462640"/>
    </source>
</evidence>
<accession>A0ABV0G9Z7</accession>
<reference evidence="1 2" key="1">
    <citation type="submission" date="2024-05" db="EMBL/GenBank/DDBJ databases">
        <title>Roseateles sp. 2.12 16S ribosomal RNA gene Genome sequencing and assembly.</title>
        <authorList>
            <person name="Woo H."/>
        </authorList>
    </citation>
    <scope>NUCLEOTIDE SEQUENCE [LARGE SCALE GENOMIC DNA]</scope>
    <source>
        <strain evidence="1 2">2.12</strain>
    </source>
</reference>
<dbReference type="RefSeq" id="WP_347606257.1">
    <property type="nucleotide sequence ID" value="NZ_JBDPZC010000001.1"/>
</dbReference>
<keyword evidence="2" id="KW-1185">Reference proteome</keyword>
<organism evidence="1 2">
    <name type="scientific">Roseateles flavus</name>
    <dbReference type="NCBI Taxonomy" id="3149041"/>
    <lineage>
        <taxon>Bacteria</taxon>
        <taxon>Pseudomonadati</taxon>
        <taxon>Pseudomonadota</taxon>
        <taxon>Betaproteobacteria</taxon>
        <taxon>Burkholderiales</taxon>
        <taxon>Sphaerotilaceae</taxon>
        <taxon>Roseateles</taxon>
    </lineage>
</organism>
<name>A0ABV0G9Z7_9BURK</name>
<dbReference type="EMBL" id="JBDPZC010000001">
    <property type="protein sequence ID" value="MEO3711878.1"/>
    <property type="molecule type" value="Genomic_DNA"/>
</dbReference>
<gene>
    <name evidence="1" type="ORF">ABDJ40_03755</name>
</gene>
<protein>
    <recommendedName>
        <fullName evidence="3">Pilus assembly protein PilX</fullName>
    </recommendedName>
</protein>
<sequence length="211" mass="22045">MGRRQQRGVSMIFALISLVVLTLGGVALVRSVDTGSLTLGNLGFRKDAVTAASIGTETAISKLAGLGPAKLESDVLELGYYAVAVDNLAPTLTEQDAAKALSMVDWAGDDCGGMEVSATAVCLKPNPVALTAGNSKVRWVITRLCAEPGPGGSGRPCALPIKLSKAVSMDKGMLSYMGKILPKTTTTFYRVITRAEGSRQTVAITETLVHF</sequence>
<evidence type="ECO:0008006" key="3">
    <source>
        <dbReference type="Google" id="ProtNLM"/>
    </source>
</evidence>
<dbReference type="Proteomes" id="UP001462640">
    <property type="component" value="Unassembled WGS sequence"/>
</dbReference>
<proteinExistence type="predicted"/>